<name>A0AAU3HR78_9ACTN</name>
<dbReference type="InterPro" id="IPR011045">
    <property type="entry name" value="N2O_reductase_N"/>
</dbReference>
<dbReference type="InterPro" id="IPR015943">
    <property type="entry name" value="WD40/YVTN_repeat-like_dom_sf"/>
</dbReference>
<dbReference type="AlphaFoldDB" id="A0AAU3HR78"/>
<reference evidence="2" key="1">
    <citation type="submission" date="2022-10" db="EMBL/GenBank/DDBJ databases">
        <title>The complete genomes of actinobacterial strains from the NBC collection.</title>
        <authorList>
            <person name="Joergensen T.S."/>
            <person name="Alvarez Arevalo M."/>
            <person name="Sterndorff E.B."/>
            <person name="Faurdal D."/>
            <person name="Vuksanovic O."/>
            <person name="Mourched A.-S."/>
            <person name="Charusanti P."/>
            <person name="Shaw S."/>
            <person name="Blin K."/>
            <person name="Weber T."/>
        </authorList>
    </citation>
    <scope>NUCLEOTIDE SEQUENCE</scope>
    <source>
        <strain evidence="2">NBC_01393</strain>
    </source>
</reference>
<keyword evidence="1" id="KW-0732">Signal</keyword>
<feature type="chain" id="PRO_5043737962" evidence="1">
    <location>
        <begin position="23"/>
        <end position="658"/>
    </location>
</feature>
<sequence>MRMRTLTAATTLAVLFSSAVLAATPAVADTTASLPVKHPVDIVVDGVHQRVFVSDPSNGKIVVTDYAGKVVRQLTNLPAVVGLELSADSGTLYAAVRDADAIVAFDTATGTETARYTVGDNPVSVALAGGKLWFSYGGALDGNIGSVDISSEQPAVTLAQEGGGVWYLAPMLDAAPGSGNLIAAAAGGSPVSMASYDVSSGTLTRTTYTNGTGGNLGDIQVTPDGQHVIVASGAPYYHQVIRTSDLTEDGSYASGDAGPNSVAIAPNGTVAAGVHGSYRPDVYIYKPGGTKSVREYDFPDTDSSDRGGDELAAAGLAWAPDGSRLFAVTYNSLGLYSLRVLEAPTTPTTSITVDAPATATRAKQLTVKGKVSSRVALPAGIKLTVTRTDLESPSGKTLTPVTVKADGTYSFADTPPAGGKVTYTLKYAGDPDHTSGTGSDTVEVSRATTTLTLNNNGKVYAYGADVNFTAHLGTTYKNRKVEIWADPFGSDKPNTLVKSGTVNSSGNLSAVLDLKRDTKVTAKFLGDARYAPKTVTSTVGAQVKVSTSVSGHYKTSYTWGHTYYYFKKTKNPLFTNTMSAYPGRNQRLQFQVYYNGTWYDNGSKYFTLSSAGVSKVELTGEHETGWRTRVRSSYVNSSSGDTVNSTTHGAWKYFTFTS</sequence>
<dbReference type="SUPFAM" id="SSF50974">
    <property type="entry name" value="Nitrous oxide reductase, N-terminal domain"/>
    <property type="match status" value="1"/>
</dbReference>
<protein>
    <submittedName>
        <fullName evidence="2">Ig-like domain repeat protein</fullName>
    </submittedName>
</protein>
<accession>A0AAU3HR78</accession>
<dbReference type="EMBL" id="CP109546">
    <property type="protein sequence ID" value="WTZ06867.1"/>
    <property type="molecule type" value="Genomic_DNA"/>
</dbReference>
<gene>
    <name evidence="2" type="ORF">OG699_01860</name>
</gene>
<dbReference type="Gene3D" id="2.130.10.10">
    <property type="entry name" value="YVTN repeat-like/Quinoprotein amine dehydrogenase"/>
    <property type="match status" value="2"/>
</dbReference>
<evidence type="ECO:0000256" key="1">
    <source>
        <dbReference type="SAM" id="SignalP"/>
    </source>
</evidence>
<evidence type="ECO:0000313" key="2">
    <source>
        <dbReference type="EMBL" id="WTZ06867.1"/>
    </source>
</evidence>
<proteinExistence type="predicted"/>
<organism evidence="2">
    <name type="scientific">Streptomyces sp. NBC_01393</name>
    <dbReference type="NCBI Taxonomy" id="2903851"/>
    <lineage>
        <taxon>Bacteria</taxon>
        <taxon>Bacillati</taxon>
        <taxon>Actinomycetota</taxon>
        <taxon>Actinomycetes</taxon>
        <taxon>Kitasatosporales</taxon>
        <taxon>Streptomycetaceae</taxon>
        <taxon>Streptomyces</taxon>
    </lineage>
</organism>
<feature type="signal peptide" evidence="1">
    <location>
        <begin position="1"/>
        <end position="22"/>
    </location>
</feature>